<dbReference type="GO" id="GO:0006631">
    <property type="term" value="P:fatty acid metabolic process"/>
    <property type="evidence" value="ECO:0007669"/>
    <property type="project" value="UniProtKB-KW"/>
</dbReference>
<evidence type="ECO:0000259" key="37">
    <source>
        <dbReference type="Pfam" id="PF00755"/>
    </source>
</evidence>
<evidence type="ECO:0000256" key="5">
    <source>
        <dbReference type="ARBA" id="ARBA00011245"/>
    </source>
</evidence>
<evidence type="ECO:0000256" key="36">
    <source>
        <dbReference type="RuleBase" id="RU003801"/>
    </source>
</evidence>
<evidence type="ECO:0000256" key="9">
    <source>
        <dbReference type="ARBA" id="ARBA00022824"/>
    </source>
</evidence>
<evidence type="ECO:0000256" key="25">
    <source>
        <dbReference type="ARBA" id="ARBA00051955"/>
    </source>
</evidence>
<evidence type="ECO:0000256" key="2">
    <source>
        <dbReference type="ARBA" id="ARBA00004275"/>
    </source>
</evidence>
<evidence type="ECO:0000256" key="21">
    <source>
        <dbReference type="ARBA" id="ARBA00051087"/>
    </source>
</evidence>
<proteinExistence type="inferred from homology"/>
<dbReference type="SUPFAM" id="SSF52777">
    <property type="entry name" value="CoA-dependent acyltransferases"/>
    <property type="match status" value="2"/>
</dbReference>
<dbReference type="Gene3D" id="3.30.559.70">
    <property type="entry name" value="Choline/Carnitine o-acyltransferase, domain 2"/>
    <property type="match status" value="1"/>
</dbReference>
<dbReference type="EC" id="2.3.1.7" evidence="32"/>
<feature type="active site" description="Proton acceptor" evidence="35">
    <location>
        <position position="371"/>
    </location>
</feature>
<reference evidence="38" key="1">
    <citation type="submission" date="2021-10" db="EMBL/GenBank/DDBJ databases">
        <title>Tropical sea cucumber genome reveals ecological adaptation and Cuvierian tubules defense mechanism.</title>
        <authorList>
            <person name="Chen T."/>
        </authorList>
    </citation>
    <scope>NUCLEOTIDE SEQUENCE</scope>
    <source>
        <strain evidence="38">Nanhai2018</strain>
        <tissue evidence="38">Muscle</tissue>
    </source>
</reference>
<dbReference type="EMBL" id="JAIZAY010000007">
    <property type="protein sequence ID" value="KAJ8038412.1"/>
    <property type="molecule type" value="Genomic_DNA"/>
</dbReference>
<comment type="catalytic activity">
    <reaction evidence="29">
        <text>propanoyl-CoA + (R)-carnitine = O-propanoyl-(R)-carnitine + CoA</text>
        <dbReference type="Rhea" id="RHEA:44976"/>
        <dbReference type="ChEBI" id="CHEBI:16347"/>
        <dbReference type="ChEBI" id="CHEBI:53210"/>
        <dbReference type="ChEBI" id="CHEBI:57287"/>
        <dbReference type="ChEBI" id="CHEBI:57392"/>
    </reaction>
    <physiologicalReaction direction="left-to-right" evidence="29">
        <dbReference type="Rhea" id="RHEA:44977"/>
    </physiologicalReaction>
</comment>
<evidence type="ECO:0000256" key="10">
    <source>
        <dbReference type="ARBA" id="ARBA00022832"/>
    </source>
</evidence>
<dbReference type="InterPro" id="IPR042231">
    <property type="entry name" value="Cho/carn_acyl_trans_2"/>
</dbReference>
<dbReference type="GO" id="GO:0004092">
    <property type="term" value="F:carnitine O-acetyltransferase activity"/>
    <property type="evidence" value="ECO:0007669"/>
    <property type="project" value="UniProtKB-EC"/>
</dbReference>
<evidence type="ECO:0000313" key="38">
    <source>
        <dbReference type="EMBL" id="KAJ8038412.1"/>
    </source>
</evidence>
<comment type="subunit">
    <text evidence="5">Monomer.</text>
</comment>
<comment type="subcellular location">
    <subcellularLocation>
        <location evidence="1">Endoplasmic reticulum</location>
    </subcellularLocation>
    <subcellularLocation>
        <location evidence="3">Mitochondrion inner membrane</location>
        <topology evidence="3">Peripheral membrane protein</topology>
        <orientation evidence="3">Matrix side</orientation>
    </subcellularLocation>
    <subcellularLocation>
        <location evidence="2">Peroxisome</location>
    </subcellularLocation>
</comment>
<dbReference type="FunFam" id="3.30.559.70:FF:000002">
    <property type="entry name" value="Carnitine O-acetyltransferase"/>
    <property type="match status" value="1"/>
</dbReference>
<evidence type="ECO:0000256" key="35">
    <source>
        <dbReference type="PIRSR" id="PIRSR600542-1"/>
    </source>
</evidence>
<comment type="caution">
    <text evidence="38">The sequence shown here is derived from an EMBL/GenBank/DDBJ whole genome shotgun (WGS) entry which is preliminary data.</text>
</comment>
<keyword evidence="7 36" id="KW-0808">Transferase</keyword>
<evidence type="ECO:0000256" key="23">
    <source>
        <dbReference type="ARBA" id="ARBA00051534"/>
    </source>
</evidence>
<comment type="catalytic activity">
    <reaction evidence="18">
        <text>2-methylbutanoyl-CoA + (R)-carnitine = O-2-methylbutanoyl-(R)-carnitine + CoA</text>
        <dbReference type="Rhea" id="RHEA:44992"/>
        <dbReference type="ChEBI" id="CHEBI:16347"/>
        <dbReference type="ChEBI" id="CHEBI:57287"/>
        <dbReference type="ChEBI" id="CHEBI:57336"/>
        <dbReference type="ChEBI" id="CHEBI:84840"/>
    </reaction>
    <physiologicalReaction direction="left-to-right" evidence="18">
        <dbReference type="Rhea" id="RHEA:44993"/>
    </physiologicalReaction>
</comment>
<evidence type="ECO:0000256" key="8">
    <source>
        <dbReference type="ARBA" id="ARBA00022792"/>
    </source>
</evidence>
<dbReference type="GO" id="GO:0005777">
    <property type="term" value="C:peroxisome"/>
    <property type="evidence" value="ECO:0007669"/>
    <property type="project" value="UniProtKB-SubCell"/>
</dbReference>
<comment type="catalytic activity">
    <reaction evidence="21">
        <text>4,8-dimethylnonanoyl-CoA + (R)-carnitine = O-4,8-dimethylnonanoyl-(R)-carnitine + CoA</text>
        <dbReference type="Rhea" id="RHEA:44860"/>
        <dbReference type="ChEBI" id="CHEBI:16347"/>
        <dbReference type="ChEBI" id="CHEBI:57287"/>
        <dbReference type="ChEBI" id="CHEBI:77061"/>
        <dbReference type="ChEBI" id="CHEBI:84654"/>
    </reaction>
    <physiologicalReaction direction="left-to-right" evidence="21">
        <dbReference type="Rhea" id="RHEA:44861"/>
    </physiologicalReaction>
</comment>
<comment type="catalytic activity">
    <reaction evidence="20">
        <text>3-hydroxybutanoyl-CoA + (R)-carnitine = O-3-hydroxybutanoyl-(R)-carnitine + CoA</text>
        <dbReference type="Rhea" id="RHEA:45000"/>
        <dbReference type="ChEBI" id="CHEBI:16347"/>
        <dbReference type="ChEBI" id="CHEBI:57287"/>
        <dbReference type="ChEBI" id="CHEBI:78611"/>
        <dbReference type="ChEBI" id="CHEBI:84842"/>
    </reaction>
    <physiologicalReaction direction="left-to-right" evidence="20">
        <dbReference type="Rhea" id="RHEA:45001"/>
    </physiologicalReaction>
</comment>
<dbReference type="GO" id="GO:0008458">
    <property type="term" value="F:carnitine O-octanoyltransferase activity"/>
    <property type="evidence" value="ECO:0007669"/>
    <property type="project" value="UniProtKB-EC"/>
</dbReference>
<gene>
    <name evidence="38" type="ORF">HOLleu_15834</name>
</gene>
<evidence type="ECO:0000256" key="31">
    <source>
        <dbReference type="ARBA" id="ARBA00066418"/>
    </source>
</evidence>
<evidence type="ECO:0000256" key="30">
    <source>
        <dbReference type="ARBA" id="ARBA00058613"/>
    </source>
</evidence>
<dbReference type="GO" id="GO:0005743">
    <property type="term" value="C:mitochondrial inner membrane"/>
    <property type="evidence" value="ECO:0007669"/>
    <property type="project" value="UniProtKB-SubCell"/>
</dbReference>
<organism evidence="38 39">
    <name type="scientific">Holothuria leucospilota</name>
    <name type="common">Black long sea cucumber</name>
    <name type="synonym">Mertensiothuria leucospilota</name>
    <dbReference type="NCBI Taxonomy" id="206669"/>
    <lineage>
        <taxon>Eukaryota</taxon>
        <taxon>Metazoa</taxon>
        <taxon>Echinodermata</taxon>
        <taxon>Eleutherozoa</taxon>
        <taxon>Echinozoa</taxon>
        <taxon>Holothuroidea</taxon>
        <taxon>Aspidochirotacea</taxon>
        <taxon>Aspidochirotida</taxon>
        <taxon>Holothuriidae</taxon>
        <taxon>Holothuria</taxon>
    </lineage>
</organism>
<comment type="similarity">
    <text evidence="4 36">Belongs to the carnitine/choline acetyltransferase family.</text>
</comment>
<dbReference type="AlphaFoldDB" id="A0A9Q1H7E0"/>
<evidence type="ECO:0000256" key="7">
    <source>
        <dbReference type="ARBA" id="ARBA00022679"/>
    </source>
</evidence>
<evidence type="ECO:0000256" key="20">
    <source>
        <dbReference type="ARBA" id="ARBA00050860"/>
    </source>
</evidence>
<evidence type="ECO:0000256" key="15">
    <source>
        <dbReference type="ARBA" id="ARBA00023140"/>
    </source>
</evidence>
<evidence type="ECO:0000256" key="6">
    <source>
        <dbReference type="ARBA" id="ARBA00022448"/>
    </source>
</evidence>
<comment type="catalytic activity">
    <reaction evidence="26">
        <text>hexanoyl-CoA + (R)-carnitine = O-hexanoyl-(R)-carnitine + CoA</text>
        <dbReference type="Rhea" id="RHEA:44972"/>
        <dbReference type="ChEBI" id="CHEBI:16347"/>
        <dbReference type="ChEBI" id="CHEBI:57287"/>
        <dbReference type="ChEBI" id="CHEBI:62620"/>
        <dbReference type="ChEBI" id="CHEBI:84834"/>
    </reaction>
    <physiologicalReaction direction="left-to-right" evidence="26">
        <dbReference type="Rhea" id="RHEA:44973"/>
    </physiologicalReaction>
</comment>
<evidence type="ECO:0000256" key="33">
    <source>
        <dbReference type="ARBA" id="ARBA00074976"/>
    </source>
</evidence>
<evidence type="ECO:0000256" key="3">
    <source>
        <dbReference type="ARBA" id="ARBA00004443"/>
    </source>
</evidence>
<comment type="catalytic activity">
    <reaction evidence="25">
        <text>2-methylpropanoyl-CoA + (R)-carnitine = O-isobutanoyl-(R)-carnitine + CoA</text>
        <dbReference type="Rhea" id="RHEA:44988"/>
        <dbReference type="ChEBI" id="CHEBI:16347"/>
        <dbReference type="ChEBI" id="CHEBI:57287"/>
        <dbReference type="ChEBI" id="CHEBI:57338"/>
        <dbReference type="ChEBI" id="CHEBI:84838"/>
    </reaction>
    <physiologicalReaction direction="left-to-right" evidence="25">
        <dbReference type="Rhea" id="RHEA:44989"/>
    </physiologicalReaction>
</comment>
<dbReference type="OrthoDB" id="240216at2759"/>
<dbReference type="PANTHER" id="PTHR22589:SF103">
    <property type="entry name" value="CARNITINE O-ACETYL-TRANSFERASE, ISOFORM A-RELATED"/>
    <property type="match status" value="1"/>
</dbReference>
<evidence type="ECO:0000256" key="29">
    <source>
        <dbReference type="ARBA" id="ARBA00053012"/>
    </source>
</evidence>
<evidence type="ECO:0000256" key="16">
    <source>
        <dbReference type="ARBA" id="ARBA00023315"/>
    </source>
</evidence>
<comment type="catalytic activity">
    <reaction evidence="28">
        <text>acetoacetyl-CoA + (R)-carnitine = O-3-oxobutanoyl-(R)-carnitine + CoA</text>
        <dbReference type="Rhea" id="RHEA:44996"/>
        <dbReference type="ChEBI" id="CHEBI:16347"/>
        <dbReference type="ChEBI" id="CHEBI:57286"/>
        <dbReference type="ChEBI" id="CHEBI:57287"/>
        <dbReference type="ChEBI" id="CHEBI:84841"/>
    </reaction>
    <physiologicalReaction direction="left-to-right" evidence="28">
        <dbReference type="Rhea" id="RHEA:44997"/>
    </physiologicalReaction>
</comment>
<evidence type="ECO:0000256" key="18">
    <source>
        <dbReference type="ARBA" id="ARBA00050207"/>
    </source>
</evidence>
<evidence type="ECO:0000256" key="14">
    <source>
        <dbReference type="ARBA" id="ARBA00023136"/>
    </source>
</evidence>
<dbReference type="GO" id="GO:0019254">
    <property type="term" value="P:carnitine metabolic process, CoA-linked"/>
    <property type="evidence" value="ECO:0007669"/>
    <property type="project" value="TreeGrafter"/>
</dbReference>
<dbReference type="InterPro" id="IPR039551">
    <property type="entry name" value="Cho/carn_acyl_trans"/>
</dbReference>
<keyword evidence="8" id="KW-0999">Mitochondrion inner membrane</keyword>
<comment type="function">
    <text evidence="30">Catalyzes the reversible transfer of acyl groups from carnitine to coenzyme A (CoA) and regulates the acyl-CoA/CoA ratio. Also plays a crucial role in the transport of fatty acids for beta-oxidation. Responsible for the synthesis of short- and branched-chain acylcarnitines. Active towards some branched-chain amino acid oxidation pathway (BCAAO) intermediates. Trans-2-enoyl-CoAs and 2-methylacyl-CoAs are poor substrates.</text>
</comment>
<evidence type="ECO:0000256" key="1">
    <source>
        <dbReference type="ARBA" id="ARBA00004240"/>
    </source>
</evidence>
<keyword evidence="13" id="KW-0496">Mitochondrion</keyword>
<evidence type="ECO:0000256" key="22">
    <source>
        <dbReference type="ARBA" id="ARBA00051518"/>
    </source>
</evidence>
<dbReference type="EC" id="2.3.1.137" evidence="31"/>
<evidence type="ECO:0000256" key="4">
    <source>
        <dbReference type="ARBA" id="ARBA00005232"/>
    </source>
</evidence>
<keyword evidence="15" id="KW-0576">Peroxisome</keyword>
<keyword evidence="6" id="KW-0813">Transport</keyword>
<dbReference type="Proteomes" id="UP001152320">
    <property type="component" value="Chromosome 7"/>
</dbReference>
<name>A0A9Q1H7E0_HOLLE</name>
<evidence type="ECO:0000256" key="17">
    <source>
        <dbReference type="ARBA" id="ARBA00050133"/>
    </source>
</evidence>
<evidence type="ECO:0000313" key="39">
    <source>
        <dbReference type="Proteomes" id="UP001152320"/>
    </source>
</evidence>
<evidence type="ECO:0000256" key="12">
    <source>
        <dbReference type="ARBA" id="ARBA00023098"/>
    </source>
</evidence>
<comment type="catalytic activity">
    <reaction evidence="23">
        <text>2,6-dimethylheptanoyl-CoA + (R)-carnitine = O-2,6-dimethylheptanoyl-(R)-carnitine + CoA</text>
        <dbReference type="Rhea" id="RHEA:45004"/>
        <dbReference type="ChEBI" id="CHEBI:16347"/>
        <dbReference type="ChEBI" id="CHEBI:57287"/>
        <dbReference type="ChEBI" id="CHEBI:84843"/>
        <dbReference type="ChEBI" id="CHEBI:84847"/>
    </reaction>
    <physiologicalReaction direction="left-to-right" evidence="23">
        <dbReference type="Rhea" id="RHEA:45005"/>
    </physiologicalReaction>
</comment>
<feature type="domain" description="Choline/carnitine acyltransferase" evidence="37">
    <location>
        <begin position="68"/>
        <end position="639"/>
    </location>
</feature>
<accession>A0A9Q1H7E0</accession>
<dbReference type="InterPro" id="IPR023213">
    <property type="entry name" value="CAT-like_dom_sf"/>
</dbReference>
<dbReference type="InterPro" id="IPR000542">
    <property type="entry name" value="Carn_acyl_trans"/>
</dbReference>
<evidence type="ECO:0000256" key="34">
    <source>
        <dbReference type="ARBA" id="ARBA00079830"/>
    </source>
</evidence>
<evidence type="ECO:0000256" key="32">
    <source>
        <dbReference type="ARBA" id="ARBA00066910"/>
    </source>
</evidence>
<dbReference type="FunFam" id="3.30.559.10:FF:000001">
    <property type="entry name" value="Carnitine O-acetyltransferase"/>
    <property type="match status" value="1"/>
</dbReference>
<evidence type="ECO:0000256" key="26">
    <source>
        <dbReference type="ARBA" id="ARBA00051962"/>
    </source>
</evidence>
<keyword evidence="12" id="KW-0443">Lipid metabolism</keyword>
<evidence type="ECO:0000256" key="11">
    <source>
        <dbReference type="ARBA" id="ARBA00022990"/>
    </source>
</evidence>
<keyword evidence="10" id="KW-0276">Fatty acid metabolism</keyword>
<dbReference type="PROSITE" id="PS00440">
    <property type="entry name" value="ACYLTRANSF_C_2"/>
    <property type="match status" value="1"/>
</dbReference>
<comment type="catalytic activity">
    <reaction evidence="19">
        <text>butanoyl-CoA + (R)-carnitine = O-butanoyl-(R)-carnitine + CoA</text>
        <dbReference type="Rhea" id="RHEA:44980"/>
        <dbReference type="ChEBI" id="CHEBI:16347"/>
        <dbReference type="ChEBI" id="CHEBI:21949"/>
        <dbReference type="ChEBI" id="CHEBI:57287"/>
        <dbReference type="ChEBI" id="CHEBI:57371"/>
    </reaction>
    <physiologicalReaction direction="left-to-right" evidence="19">
        <dbReference type="Rhea" id="RHEA:44981"/>
    </physiologicalReaction>
</comment>
<dbReference type="GO" id="GO:0005783">
    <property type="term" value="C:endoplasmic reticulum"/>
    <property type="evidence" value="ECO:0007669"/>
    <property type="project" value="UniProtKB-SubCell"/>
</dbReference>
<comment type="catalytic activity">
    <reaction evidence="24">
        <text>3-methylbutanoyl-CoA + (R)-carnitine = O-3-methylbutanoyl-(R)-carnitine + CoA</text>
        <dbReference type="Rhea" id="RHEA:44984"/>
        <dbReference type="ChEBI" id="CHEBI:16347"/>
        <dbReference type="ChEBI" id="CHEBI:57287"/>
        <dbReference type="ChEBI" id="CHEBI:57345"/>
        <dbReference type="ChEBI" id="CHEBI:70819"/>
    </reaction>
    <physiologicalReaction direction="left-to-right" evidence="24">
        <dbReference type="Rhea" id="RHEA:44985"/>
    </physiologicalReaction>
</comment>
<comment type="catalytic activity">
    <reaction evidence="27">
        <text>(R)-carnitine + acetyl-CoA = O-acetyl-(R)-carnitine + CoA</text>
        <dbReference type="Rhea" id="RHEA:21136"/>
        <dbReference type="ChEBI" id="CHEBI:16347"/>
        <dbReference type="ChEBI" id="CHEBI:57287"/>
        <dbReference type="ChEBI" id="CHEBI:57288"/>
        <dbReference type="ChEBI" id="CHEBI:57589"/>
        <dbReference type="EC" id="2.3.1.7"/>
    </reaction>
    <physiologicalReaction direction="left-to-right" evidence="27">
        <dbReference type="Rhea" id="RHEA:21137"/>
    </physiologicalReaction>
</comment>
<keyword evidence="16 36" id="KW-0012">Acyltransferase</keyword>
<evidence type="ECO:0000256" key="28">
    <source>
        <dbReference type="ARBA" id="ARBA00052568"/>
    </source>
</evidence>
<evidence type="ECO:0000256" key="19">
    <source>
        <dbReference type="ARBA" id="ARBA00050851"/>
    </source>
</evidence>
<dbReference type="Pfam" id="PF00755">
    <property type="entry name" value="Carn_acyltransf"/>
    <property type="match status" value="1"/>
</dbReference>
<keyword evidence="11" id="KW-0007">Acetylation</keyword>
<dbReference type="PANTHER" id="PTHR22589">
    <property type="entry name" value="CARNITINE O-ACYLTRANSFERASE"/>
    <property type="match status" value="1"/>
</dbReference>
<sequence>MKSFARKLLCVSNVEAASEQETLSEMRQTATVTFKSVGTQTLVDRGTQTAPILGGRMFSQQKSLSKFPVPPLQQTLYKYLLQLQPLVEPEEYEQTKKIVDDFGKPAGLGEKLQMSLLQKFKKKDNWLADWWQDVAYLGFREPVVINVSPGIIFPQQDFKTLDGQIEYASKLIAGLLDYNYQIATQSLAVDMQGGQPLCMDQYHKILAACRIPGVKKDKFVVFPPYQVNSPRHIVVAHNNHFFALEVLDEDKKPFNISTIYHTLKKIVDASHIPGVPIGLMTTEHRNTWGRIYKTMKKDAANYHAFDKINRSLFMVCLDRSSHAPGHSFYDNLAREALYGGGSRSNSGNRWFDKTLQFLVRRDGGIGLTYEHSSAEGPPIITLVDHTLKFTDNVVETIDKPTSDEVAEFEKLEFNIDSTVLDCIEEAKYLLDSQGEELQISIAPFKDYGKNFVKSQSMSPDSFIQMAFQLTFYKLHGEPTATYESGSLRKFQYGRTETIRSLSTDSQIFVKAMLNPSSQPSEKVHLLRKAVTAHKAYTNEAINGDGIDRHLLGLKLMAIEMGENVPEIFMDPSYTKSTHFRLSTSQVPAKHDLTMCFGPVVPNGYGVCYNPHPDHINFAITAFHTSPETDSDKFAQTLRESLLEMKEALDNAPPQSRL</sequence>
<comment type="catalytic activity">
    <reaction evidence="17">
        <text>decanoyl-CoA + (R)-carnitine = O-decanoyl-(R)-carnitine + CoA</text>
        <dbReference type="Rhea" id="RHEA:44828"/>
        <dbReference type="ChEBI" id="CHEBI:16347"/>
        <dbReference type="ChEBI" id="CHEBI:28717"/>
        <dbReference type="ChEBI" id="CHEBI:57287"/>
        <dbReference type="ChEBI" id="CHEBI:61430"/>
    </reaction>
    <physiologicalReaction direction="left-to-right" evidence="17">
        <dbReference type="Rhea" id="RHEA:44829"/>
    </physiologicalReaction>
</comment>
<keyword evidence="39" id="KW-1185">Reference proteome</keyword>
<evidence type="ECO:0000256" key="13">
    <source>
        <dbReference type="ARBA" id="ARBA00023128"/>
    </source>
</evidence>
<evidence type="ECO:0000256" key="24">
    <source>
        <dbReference type="ARBA" id="ARBA00051554"/>
    </source>
</evidence>
<comment type="catalytic activity">
    <reaction evidence="22">
        <text>octanoyl-CoA + (R)-carnitine = O-octanoyl-(R)-carnitine + CoA</text>
        <dbReference type="Rhea" id="RHEA:17177"/>
        <dbReference type="ChEBI" id="CHEBI:16347"/>
        <dbReference type="ChEBI" id="CHEBI:18102"/>
        <dbReference type="ChEBI" id="CHEBI:57287"/>
        <dbReference type="ChEBI" id="CHEBI:57386"/>
        <dbReference type="EC" id="2.3.1.137"/>
    </reaction>
    <physiologicalReaction direction="left-to-right" evidence="22">
        <dbReference type="Rhea" id="RHEA:17178"/>
    </physiologicalReaction>
</comment>
<keyword evidence="14" id="KW-0472">Membrane</keyword>
<keyword evidence="9" id="KW-0256">Endoplasmic reticulum</keyword>
<protein>
    <recommendedName>
        <fullName evidence="33">Carnitine O-acetyltransferase</fullName>
        <ecNumber evidence="31">2.3.1.137</ecNumber>
        <ecNumber evidence="32">2.3.1.7</ecNumber>
    </recommendedName>
    <alternativeName>
        <fullName evidence="34">Carnitine acetyltransferase</fullName>
    </alternativeName>
</protein>
<evidence type="ECO:0000256" key="27">
    <source>
        <dbReference type="ARBA" id="ARBA00052310"/>
    </source>
</evidence>
<dbReference type="Gene3D" id="3.30.559.10">
    <property type="entry name" value="Chloramphenicol acetyltransferase-like domain"/>
    <property type="match status" value="1"/>
</dbReference>